<evidence type="ECO:0000313" key="2">
    <source>
        <dbReference type="EMBL" id="TFK78201.1"/>
    </source>
</evidence>
<proteinExistence type="predicted"/>
<sequence>MPVPTGQNPYARHALATTPVETGVAALDAFGEEAESATAPRWGDLNDDRPWLYSRDTAWGAPTGGGWGEPTGGGWGEQTGGGWGEPTGGGWGEPTGGGWGPLLDRNGDEVPVSSGWGSPSRQPEDFGTIGWDVDADGDPIVHPTPEPQPADNVELSLSMDSMSLADDEVPPLVEDAGQVSITLPDGVPDDMPELARHLMVHIGGQGTDGREVVTHPFPVTLADIHIWREGPPRNVTLWDLRSEDSSRLYAFGRVMDYFGSWPFGQDQSALQWQWRGLVDATVRLVRDPAVHPTSVLSE</sequence>
<accession>A0A5C3NKF1</accession>
<evidence type="ECO:0000256" key="1">
    <source>
        <dbReference type="SAM" id="MobiDB-lite"/>
    </source>
</evidence>
<dbReference type="Proteomes" id="UP000308197">
    <property type="component" value="Unassembled WGS sequence"/>
</dbReference>
<dbReference type="InParanoid" id="A0A5C3NKF1"/>
<protein>
    <submittedName>
        <fullName evidence="2">Uncharacterized protein</fullName>
    </submittedName>
</protein>
<keyword evidence="3" id="KW-1185">Reference proteome</keyword>
<feature type="compositionally biased region" description="Gly residues" evidence="1">
    <location>
        <begin position="80"/>
        <end position="100"/>
    </location>
</feature>
<dbReference type="AlphaFoldDB" id="A0A5C3NKF1"/>
<feature type="region of interest" description="Disordered" evidence="1">
    <location>
        <begin position="80"/>
        <end position="124"/>
    </location>
</feature>
<feature type="non-terminal residue" evidence="2">
    <location>
        <position position="298"/>
    </location>
</feature>
<name>A0A5C3NKF1_9APHY</name>
<evidence type="ECO:0000313" key="3">
    <source>
        <dbReference type="Proteomes" id="UP000308197"/>
    </source>
</evidence>
<gene>
    <name evidence="2" type="ORF">K466DRAFT_607213</name>
</gene>
<dbReference type="EMBL" id="ML212715">
    <property type="protein sequence ID" value="TFK78201.1"/>
    <property type="molecule type" value="Genomic_DNA"/>
</dbReference>
<dbReference type="Pfam" id="PF03991">
    <property type="entry name" value="Prion_octapep"/>
    <property type="match status" value="1"/>
</dbReference>
<dbReference type="InterPro" id="IPR020949">
    <property type="entry name" value="Prion_copper_b_octapeptide"/>
</dbReference>
<reference evidence="2 3" key="1">
    <citation type="journal article" date="2019" name="Nat. Ecol. Evol.">
        <title>Megaphylogeny resolves global patterns of mushroom evolution.</title>
        <authorList>
            <person name="Varga T."/>
            <person name="Krizsan K."/>
            <person name="Foldi C."/>
            <person name="Dima B."/>
            <person name="Sanchez-Garcia M."/>
            <person name="Sanchez-Ramirez S."/>
            <person name="Szollosi G.J."/>
            <person name="Szarkandi J.G."/>
            <person name="Papp V."/>
            <person name="Albert L."/>
            <person name="Andreopoulos W."/>
            <person name="Angelini C."/>
            <person name="Antonin V."/>
            <person name="Barry K.W."/>
            <person name="Bougher N.L."/>
            <person name="Buchanan P."/>
            <person name="Buyck B."/>
            <person name="Bense V."/>
            <person name="Catcheside P."/>
            <person name="Chovatia M."/>
            <person name="Cooper J."/>
            <person name="Damon W."/>
            <person name="Desjardin D."/>
            <person name="Finy P."/>
            <person name="Geml J."/>
            <person name="Haridas S."/>
            <person name="Hughes K."/>
            <person name="Justo A."/>
            <person name="Karasinski D."/>
            <person name="Kautmanova I."/>
            <person name="Kiss B."/>
            <person name="Kocsube S."/>
            <person name="Kotiranta H."/>
            <person name="LaButti K.M."/>
            <person name="Lechner B.E."/>
            <person name="Liimatainen K."/>
            <person name="Lipzen A."/>
            <person name="Lukacs Z."/>
            <person name="Mihaltcheva S."/>
            <person name="Morgado L.N."/>
            <person name="Niskanen T."/>
            <person name="Noordeloos M.E."/>
            <person name="Ohm R.A."/>
            <person name="Ortiz-Santana B."/>
            <person name="Ovrebo C."/>
            <person name="Racz N."/>
            <person name="Riley R."/>
            <person name="Savchenko A."/>
            <person name="Shiryaev A."/>
            <person name="Soop K."/>
            <person name="Spirin V."/>
            <person name="Szebenyi C."/>
            <person name="Tomsovsky M."/>
            <person name="Tulloss R.E."/>
            <person name="Uehling J."/>
            <person name="Grigoriev I.V."/>
            <person name="Vagvolgyi C."/>
            <person name="Papp T."/>
            <person name="Martin F.M."/>
            <person name="Miettinen O."/>
            <person name="Hibbett D.S."/>
            <person name="Nagy L.G."/>
        </authorList>
    </citation>
    <scope>NUCLEOTIDE SEQUENCE [LARGE SCALE GENOMIC DNA]</scope>
    <source>
        <strain evidence="2 3">HHB13444</strain>
    </source>
</reference>
<organism evidence="2 3">
    <name type="scientific">Polyporus arcularius HHB13444</name>
    <dbReference type="NCBI Taxonomy" id="1314778"/>
    <lineage>
        <taxon>Eukaryota</taxon>
        <taxon>Fungi</taxon>
        <taxon>Dikarya</taxon>
        <taxon>Basidiomycota</taxon>
        <taxon>Agaricomycotina</taxon>
        <taxon>Agaricomycetes</taxon>
        <taxon>Polyporales</taxon>
        <taxon>Polyporaceae</taxon>
        <taxon>Polyporus</taxon>
    </lineage>
</organism>